<dbReference type="Proteomes" id="UP000326061">
    <property type="component" value="Chromosome"/>
</dbReference>
<keyword evidence="2" id="KW-1185">Reference proteome</keyword>
<reference evidence="2" key="1">
    <citation type="submission" date="2019-06" db="EMBL/GenBank/DDBJ databases">
        <title>Sulfurimonas gotlandica sp. nov., a chemoautotrophic and psychrotolerant epsilonproteobacterium isolated from a pelagic redoxcline, and an emended description of the genus Sulfurimonas.</title>
        <authorList>
            <person name="Wang S."/>
            <person name="Jiang L."/>
            <person name="Shao Z."/>
        </authorList>
    </citation>
    <scope>NUCLEOTIDE SEQUENCE [LARGE SCALE GENOMIC DNA]</scope>
    <source>
        <strain evidence="2">1-1N</strain>
    </source>
</reference>
<dbReference type="KEGG" id="suln:FJR47_06360"/>
<accession>A0AAJ4A5G8</accession>
<evidence type="ECO:0000313" key="1">
    <source>
        <dbReference type="EMBL" id="QFR44235.1"/>
    </source>
</evidence>
<gene>
    <name evidence="1" type="ORF">FJR47_06360</name>
</gene>
<organism evidence="1 2">
    <name type="scientific">Sulfurimonas xiamenensis</name>
    <dbReference type="NCBI Taxonomy" id="2590021"/>
    <lineage>
        <taxon>Bacteria</taxon>
        <taxon>Pseudomonadati</taxon>
        <taxon>Campylobacterota</taxon>
        <taxon>Epsilonproteobacteria</taxon>
        <taxon>Campylobacterales</taxon>
        <taxon>Sulfurimonadaceae</taxon>
        <taxon>Sulfurimonas</taxon>
    </lineage>
</organism>
<protein>
    <submittedName>
        <fullName evidence="1">Uncharacterized protein</fullName>
    </submittedName>
</protein>
<proteinExistence type="predicted"/>
<name>A0AAJ4A5G8_9BACT</name>
<sequence length="90" mass="10489">MIYKSKIGDIDLGRITRLYPAVVVDLNGEIAEMSLEWVELYGDKVKIKSFVLVFDFTPVHKEVKDRMTLEFETKDELMSVMQEVSQLFQN</sequence>
<dbReference type="AlphaFoldDB" id="A0AAJ4A5G8"/>
<dbReference type="EMBL" id="CP041166">
    <property type="protein sequence ID" value="QFR44235.1"/>
    <property type="molecule type" value="Genomic_DNA"/>
</dbReference>
<evidence type="ECO:0000313" key="2">
    <source>
        <dbReference type="Proteomes" id="UP000326061"/>
    </source>
</evidence>